<dbReference type="Proteomes" id="UP001597260">
    <property type="component" value="Unassembled WGS sequence"/>
</dbReference>
<name>A0ABW3YEJ1_9ACTN</name>
<reference evidence="3" key="1">
    <citation type="journal article" date="2019" name="Int. J. Syst. Evol. Microbiol.">
        <title>The Global Catalogue of Microorganisms (GCM) 10K type strain sequencing project: providing services to taxonomists for standard genome sequencing and annotation.</title>
        <authorList>
            <consortium name="The Broad Institute Genomics Platform"/>
            <consortium name="The Broad Institute Genome Sequencing Center for Infectious Disease"/>
            <person name="Wu L."/>
            <person name="Ma J."/>
        </authorList>
    </citation>
    <scope>NUCLEOTIDE SEQUENCE [LARGE SCALE GENOMIC DNA]</scope>
    <source>
        <strain evidence="3">JCM 31037</strain>
    </source>
</reference>
<gene>
    <name evidence="2" type="ORF">ACFQ4H_15895</name>
</gene>
<sequence>MNLDGVTSAVGMLLAAAGADDCRTLVTRVGSPLGSTLRSSRALPPELVEAVLRTGEPNLVRQMFDNPERDDAHREIWQRCATADSPTVAQWWYDRADLVVRRGILAAANPDTPGWTSRSGLVGRLLESSDVEQLRAAVVCAFPSLVEHALRVCHTELSRAEQLRAILSLHESGELGAALGWLGSLALHPDVVELARAAAESPDGAQRLRGATHLASDDVMDTNHLVEELRQLAEQPLKAVAERAKQAVSRRSRWDWEVLRAAHEARPFRPQWLELLVGHPDCPTEIAAHWCTRLPRGLDVLVGTGRPITSAQLRPLIRTVVSKSTLTMLARTRLGEDVTSTDLLAVVQPARTVLHLAQLRAGEAMTEREKTEWDAFRVGLAELVASRLGDDVAAWRLLRTRLPKFNGTVTRLLDEMAAAMARAAGGPGAAAAADPAEEWPDAAALGMSLEPPSLPVNRAAFVTLLDAATTDVQWTLLPHLDERTRYDLLALGQWRAEWLTRAVADGDPRVCVPLARRKGLTPEVIEVLASVDDPATNFGLRHQAQATSRQRHRLANGIPFGAGRSERVPLSPSPQELLSATDPQQSSFGKWDVELLFPFRYHDDPEIARKCVHHFLPPQNRMLRLVIEWWELDGHPKRLLKRLPPNVQQGVHKLVSEAVEAPDPDEALVRLRAAAYELESTQHAIRRLRNGSSLRTLLAEGFRWDWAALVAAHRSKPFDPSTLFGLAALPGCPELLRNAIGPESPQGMAPSLSTAEKRAHRALTEGKSPADVLAKTPVQGWATHAVRCGDLAPVDILRHGHSAREVLGFEPVDDAFRTELAGLVDKHLSGRPEAWLLTLAMLPDFVGTVPELLSTAALAAG</sequence>
<evidence type="ECO:0000256" key="1">
    <source>
        <dbReference type="SAM" id="MobiDB-lite"/>
    </source>
</evidence>
<feature type="compositionally biased region" description="Polar residues" evidence="1">
    <location>
        <begin position="573"/>
        <end position="583"/>
    </location>
</feature>
<evidence type="ECO:0008006" key="4">
    <source>
        <dbReference type="Google" id="ProtNLM"/>
    </source>
</evidence>
<evidence type="ECO:0000313" key="3">
    <source>
        <dbReference type="Proteomes" id="UP001597260"/>
    </source>
</evidence>
<protein>
    <recommendedName>
        <fullName evidence="4">DUF4132 domain-containing protein</fullName>
    </recommendedName>
</protein>
<dbReference type="EMBL" id="JBHTMP010000022">
    <property type="protein sequence ID" value="MFD1322579.1"/>
    <property type="molecule type" value="Genomic_DNA"/>
</dbReference>
<organism evidence="2 3">
    <name type="scientific">Micromonospora sonneratiae</name>
    <dbReference type="NCBI Taxonomy" id="1184706"/>
    <lineage>
        <taxon>Bacteria</taxon>
        <taxon>Bacillati</taxon>
        <taxon>Actinomycetota</taxon>
        <taxon>Actinomycetes</taxon>
        <taxon>Micromonosporales</taxon>
        <taxon>Micromonosporaceae</taxon>
        <taxon>Micromonospora</taxon>
    </lineage>
</organism>
<accession>A0ABW3YEJ1</accession>
<proteinExistence type="predicted"/>
<keyword evidence="3" id="KW-1185">Reference proteome</keyword>
<evidence type="ECO:0000313" key="2">
    <source>
        <dbReference type="EMBL" id="MFD1322579.1"/>
    </source>
</evidence>
<feature type="region of interest" description="Disordered" evidence="1">
    <location>
        <begin position="564"/>
        <end position="583"/>
    </location>
</feature>
<comment type="caution">
    <text evidence="2">The sequence shown here is derived from an EMBL/GenBank/DDBJ whole genome shotgun (WGS) entry which is preliminary data.</text>
</comment>
<dbReference type="RefSeq" id="WP_377571731.1">
    <property type="nucleotide sequence ID" value="NZ_JBHTMP010000022.1"/>
</dbReference>